<evidence type="ECO:0000256" key="1">
    <source>
        <dbReference type="ARBA" id="ARBA00001927"/>
    </source>
</evidence>
<dbReference type="Gene3D" id="3.30.70.20">
    <property type="match status" value="1"/>
</dbReference>
<comment type="cofactor">
    <cofactor evidence="1">
        <name>[3Fe-4S] cluster</name>
        <dbReference type="ChEBI" id="CHEBI:21137"/>
    </cofactor>
</comment>
<gene>
    <name evidence="8" type="ORF">BN1232_05895</name>
</gene>
<sequence length="70" mass="7681">MDSKSAEVTVDLNRCMGHARCHSLAPAVYDLDDEGKSVVIRNPVPPELVNEAEEGAQACPEHAITVRYHH</sequence>
<dbReference type="PANTHER" id="PTHR36923">
    <property type="entry name" value="FERREDOXIN"/>
    <property type="match status" value="1"/>
</dbReference>
<keyword evidence="7" id="KW-0003">3Fe-4S</keyword>
<dbReference type="GO" id="GO:0046872">
    <property type="term" value="F:metal ion binding"/>
    <property type="evidence" value="ECO:0007669"/>
    <property type="project" value="UniProtKB-KW"/>
</dbReference>
<reference evidence="8 9" key="1">
    <citation type="submission" date="2015-03" db="EMBL/GenBank/DDBJ databases">
        <authorList>
            <person name="Urmite Genomes"/>
        </authorList>
    </citation>
    <scope>NUCLEOTIDE SEQUENCE [LARGE SCALE GENOMIC DNA]</scope>
    <source>
        <strain evidence="8 9">CSUR P1491</strain>
    </source>
</reference>
<evidence type="ECO:0000256" key="4">
    <source>
        <dbReference type="ARBA" id="ARBA00022982"/>
    </source>
</evidence>
<name>A0A0E4H5D4_MYCLN</name>
<evidence type="ECO:0000313" key="9">
    <source>
        <dbReference type="Proteomes" id="UP000199251"/>
    </source>
</evidence>
<dbReference type="InterPro" id="IPR051269">
    <property type="entry name" value="Fe-S_cluster_ET"/>
</dbReference>
<dbReference type="SUPFAM" id="SSF54862">
    <property type="entry name" value="4Fe-4S ferredoxins"/>
    <property type="match status" value="1"/>
</dbReference>
<organism evidence="8 9">
    <name type="scientific">Mycobacterium lentiflavum</name>
    <dbReference type="NCBI Taxonomy" id="141349"/>
    <lineage>
        <taxon>Bacteria</taxon>
        <taxon>Bacillati</taxon>
        <taxon>Actinomycetota</taxon>
        <taxon>Actinomycetes</taxon>
        <taxon>Mycobacteriales</taxon>
        <taxon>Mycobacteriaceae</taxon>
        <taxon>Mycobacterium</taxon>
        <taxon>Mycobacterium simiae complex</taxon>
    </lineage>
</organism>
<keyword evidence="5" id="KW-0408">Iron</keyword>
<proteinExistence type="predicted"/>
<evidence type="ECO:0000256" key="7">
    <source>
        <dbReference type="ARBA" id="ARBA00023291"/>
    </source>
</evidence>
<evidence type="ECO:0000313" key="8">
    <source>
        <dbReference type="EMBL" id="CQD23853.1"/>
    </source>
</evidence>
<keyword evidence="3" id="KW-0479">Metal-binding</keyword>
<keyword evidence="4" id="KW-0249">Electron transport</keyword>
<dbReference type="PANTHER" id="PTHR36923:SF3">
    <property type="entry name" value="FERREDOXIN"/>
    <property type="match status" value="1"/>
</dbReference>
<dbReference type="Proteomes" id="UP000199251">
    <property type="component" value="Unassembled WGS sequence"/>
</dbReference>
<dbReference type="GO" id="GO:0051538">
    <property type="term" value="F:3 iron, 4 sulfur cluster binding"/>
    <property type="evidence" value="ECO:0007669"/>
    <property type="project" value="UniProtKB-KW"/>
</dbReference>
<accession>A0A0E4H5D4</accession>
<dbReference type="AlphaFoldDB" id="A0A0E4H5D4"/>
<keyword evidence="2" id="KW-0813">Transport</keyword>
<evidence type="ECO:0000256" key="5">
    <source>
        <dbReference type="ARBA" id="ARBA00023004"/>
    </source>
</evidence>
<keyword evidence="6" id="KW-0411">Iron-sulfur</keyword>
<dbReference type="EMBL" id="CTEE01000002">
    <property type="protein sequence ID" value="CQD23853.1"/>
    <property type="molecule type" value="Genomic_DNA"/>
</dbReference>
<dbReference type="STRING" id="141349.BN1232_05895"/>
<evidence type="ECO:0000256" key="3">
    <source>
        <dbReference type="ARBA" id="ARBA00022723"/>
    </source>
</evidence>
<evidence type="ECO:0000256" key="2">
    <source>
        <dbReference type="ARBA" id="ARBA00022448"/>
    </source>
</evidence>
<protein>
    <submittedName>
        <fullName evidence="8">Ferredoxin</fullName>
    </submittedName>
</protein>
<dbReference type="Pfam" id="PF13459">
    <property type="entry name" value="Fer4_15"/>
    <property type="match status" value="1"/>
</dbReference>
<evidence type="ECO:0000256" key="6">
    <source>
        <dbReference type="ARBA" id="ARBA00023014"/>
    </source>
</evidence>
<dbReference type="RefSeq" id="WP_175364692.1">
    <property type="nucleotide sequence ID" value="NZ_CTEE01000002.1"/>
</dbReference>